<name>A0A9N9UKG6_9HYPO</name>
<organism evidence="1 2">
    <name type="scientific">Clonostachys byssicola</name>
    <dbReference type="NCBI Taxonomy" id="160290"/>
    <lineage>
        <taxon>Eukaryota</taxon>
        <taxon>Fungi</taxon>
        <taxon>Dikarya</taxon>
        <taxon>Ascomycota</taxon>
        <taxon>Pezizomycotina</taxon>
        <taxon>Sordariomycetes</taxon>
        <taxon>Hypocreomycetidae</taxon>
        <taxon>Hypocreales</taxon>
        <taxon>Bionectriaceae</taxon>
        <taxon>Clonostachys</taxon>
    </lineage>
</organism>
<dbReference type="AlphaFoldDB" id="A0A9N9UKG6"/>
<comment type="caution">
    <text evidence="1">The sequence shown here is derived from an EMBL/GenBank/DDBJ whole genome shotgun (WGS) entry which is preliminary data.</text>
</comment>
<keyword evidence="2" id="KW-1185">Reference proteome</keyword>
<accession>A0A9N9UKG6</accession>
<gene>
    <name evidence="1" type="ORF">CBYS24578_00014823</name>
</gene>
<feature type="non-terminal residue" evidence="1">
    <location>
        <position position="1"/>
    </location>
</feature>
<reference evidence="1 2" key="2">
    <citation type="submission" date="2021-10" db="EMBL/GenBank/DDBJ databases">
        <authorList>
            <person name="Piombo E."/>
        </authorList>
    </citation>
    <scope>NUCLEOTIDE SEQUENCE [LARGE SCALE GENOMIC DNA]</scope>
</reference>
<sequence length="95" mass="10462">MKGSHHLEPCEEEVVSLVGAELREGFGSERLDGLEIVQLERQDAERVQGAIVFERVKGILSALEVTGTNNDLVRLGLLKKLLDHLKALDRELAGC</sequence>
<dbReference type="EMBL" id="CABFNO020001465">
    <property type="protein sequence ID" value="CAG9989287.1"/>
    <property type="molecule type" value="Genomic_DNA"/>
</dbReference>
<dbReference type="OrthoDB" id="10441756at2759"/>
<evidence type="ECO:0000313" key="2">
    <source>
        <dbReference type="Proteomes" id="UP000754883"/>
    </source>
</evidence>
<dbReference type="Proteomes" id="UP000754883">
    <property type="component" value="Unassembled WGS sequence"/>
</dbReference>
<protein>
    <submittedName>
        <fullName evidence="1">Uncharacterized protein</fullName>
    </submittedName>
</protein>
<evidence type="ECO:0000313" key="1">
    <source>
        <dbReference type="EMBL" id="CAG9989287.1"/>
    </source>
</evidence>
<proteinExistence type="predicted"/>
<reference evidence="2" key="1">
    <citation type="submission" date="2019-06" db="EMBL/GenBank/DDBJ databases">
        <authorList>
            <person name="Broberg M."/>
        </authorList>
    </citation>
    <scope>NUCLEOTIDE SEQUENCE [LARGE SCALE GENOMIC DNA]</scope>
</reference>